<accession>A0A074M335</accession>
<keyword evidence="2" id="KW-1133">Transmembrane helix</keyword>
<gene>
    <name evidence="3" type="ORF">EH31_06105</name>
</gene>
<evidence type="ECO:0000256" key="1">
    <source>
        <dbReference type="SAM" id="MobiDB-lite"/>
    </source>
</evidence>
<keyword evidence="2" id="KW-0812">Transmembrane</keyword>
<keyword evidence="2" id="KW-0472">Membrane</keyword>
<feature type="compositionally biased region" description="Low complexity" evidence="1">
    <location>
        <begin position="41"/>
        <end position="67"/>
    </location>
</feature>
<feature type="transmembrane region" description="Helical" evidence="2">
    <location>
        <begin position="12"/>
        <end position="30"/>
    </location>
</feature>
<dbReference type="EMBL" id="JMIW01000010">
    <property type="protein sequence ID" value="KEO87724.1"/>
    <property type="molecule type" value="Genomic_DNA"/>
</dbReference>
<keyword evidence="4" id="KW-1185">Reference proteome</keyword>
<name>A0A074M335_ERYLO</name>
<dbReference type="Proteomes" id="UP000027647">
    <property type="component" value="Unassembled WGS sequence"/>
</dbReference>
<dbReference type="AlphaFoldDB" id="A0A074M335"/>
<evidence type="ECO:0000313" key="3">
    <source>
        <dbReference type="EMBL" id="KEO87724.1"/>
    </source>
</evidence>
<evidence type="ECO:0000313" key="4">
    <source>
        <dbReference type="Proteomes" id="UP000027647"/>
    </source>
</evidence>
<protein>
    <submittedName>
        <fullName evidence="3">Uncharacterized protein</fullName>
    </submittedName>
</protein>
<comment type="caution">
    <text evidence="3">The sequence shown here is derived from an EMBL/GenBank/DDBJ whole genome shotgun (WGS) entry which is preliminary data.</text>
</comment>
<dbReference type="RefSeq" id="WP_034962334.1">
    <property type="nucleotide sequence ID" value="NZ_JMIW01000010.1"/>
</dbReference>
<dbReference type="STRING" id="1044.EH31_06105"/>
<evidence type="ECO:0000256" key="2">
    <source>
        <dbReference type="SAM" id="Phobius"/>
    </source>
</evidence>
<sequence>MSNTLFENPKVALGFSGVVVAVALIASVAFQELSGSDKAPQEAVAAAPAAQAAPQPAQAGFAANSAAGWSDDGAVTDDWGATSVSPQSGSGPKVQEQISDVPEFGDRVANPTQVSGRTRSSGAAVTSSAAPGAPDVQPPQAGGSPEVQAVGN</sequence>
<proteinExistence type="predicted"/>
<organism evidence="3 4">
    <name type="scientific">Erythrobacter longus</name>
    <dbReference type="NCBI Taxonomy" id="1044"/>
    <lineage>
        <taxon>Bacteria</taxon>
        <taxon>Pseudomonadati</taxon>
        <taxon>Pseudomonadota</taxon>
        <taxon>Alphaproteobacteria</taxon>
        <taxon>Sphingomonadales</taxon>
        <taxon>Erythrobacteraceae</taxon>
        <taxon>Erythrobacter/Porphyrobacter group</taxon>
        <taxon>Erythrobacter</taxon>
    </lineage>
</organism>
<feature type="region of interest" description="Disordered" evidence="1">
    <location>
        <begin position="37"/>
        <end position="152"/>
    </location>
</feature>
<feature type="compositionally biased region" description="Polar residues" evidence="1">
    <location>
        <begin position="110"/>
        <end position="129"/>
    </location>
</feature>
<reference evidence="3 4" key="1">
    <citation type="submission" date="2014-04" db="EMBL/GenBank/DDBJ databases">
        <title>A comprehensive comparison of genomes of Erythrobacter spp. strains.</title>
        <authorList>
            <person name="Zheng Q."/>
        </authorList>
    </citation>
    <scope>NUCLEOTIDE SEQUENCE [LARGE SCALE GENOMIC DNA]</scope>
    <source>
        <strain evidence="3 4">DSM 6997</strain>
    </source>
</reference>